<accession>A0A2W2B5L7</accession>
<dbReference type="SUPFAM" id="SSF103481">
    <property type="entry name" value="Multidrug resistance efflux transporter EmrE"/>
    <property type="match status" value="2"/>
</dbReference>
<feature type="transmembrane region" description="Helical" evidence="1">
    <location>
        <begin position="183"/>
        <end position="204"/>
    </location>
</feature>
<feature type="domain" description="EamA" evidence="2">
    <location>
        <begin position="153"/>
        <end position="283"/>
    </location>
</feature>
<dbReference type="AlphaFoldDB" id="A0A2W2B5L7"/>
<feature type="transmembrane region" description="Helical" evidence="1">
    <location>
        <begin position="44"/>
        <end position="64"/>
    </location>
</feature>
<sequence>MTTPASSRTLVGIGLMLTAMAVLPFLDAIAKYLGQQGVPVMQIVWARLFFGAFLTMPFALKLAGPRGLIPNMPLMHAVRATLMIAATAFFFMGLHYLSIADTLAIFFVQPLIVTLLSPLVLGETVGIRRWVAVIIGFIGTLIIIRPGFQELNPGVFMALASGFCLAIYLLLTRRISGSAPAMVTTFYTSLMGAIIMSVIVVFVWQTPTPAQWGFFVLLSAIANGGHYLIIRAYDHAEASLLAPLAYTEMIMATVLGWYIFGDFPDLWTFVGVGILIACAIYISWRERVRHVEPIRDFEQP</sequence>
<evidence type="ECO:0000313" key="3">
    <source>
        <dbReference type="EMBL" id="PZF75418.1"/>
    </source>
</evidence>
<feature type="transmembrane region" description="Helical" evidence="1">
    <location>
        <begin position="210"/>
        <end position="229"/>
    </location>
</feature>
<comment type="caution">
    <text evidence="3">The sequence shown here is derived from an EMBL/GenBank/DDBJ whole genome shotgun (WGS) entry which is preliminary data.</text>
</comment>
<gene>
    <name evidence="3" type="ORF">DK847_18035</name>
</gene>
<dbReference type="Proteomes" id="UP000248795">
    <property type="component" value="Unassembled WGS sequence"/>
</dbReference>
<keyword evidence="1" id="KW-0812">Transmembrane</keyword>
<feature type="transmembrane region" description="Helical" evidence="1">
    <location>
        <begin position="130"/>
        <end position="148"/>
    </location>
</feature>
<feature type="transmembrane region" description="Helical" evidence="1">
    <location>
        <begin position="103"/>
        <end position="121"/>
    </location>
</feature>
<evidence type="ECO:0000259" key="2">
    <source>
        <dbReference type="Pfam" id="PF00892"/>
    </source>
</evidence>
<feature type="transmembrane region" description="Helical" evidence="1">
    <location>
        <begin position="241"/>
        <end position="260"/>
    </location>
</feature>
<organism evidence="3 4">
    <name type="scientific">Aestuariivirga litoralis</name>
    <dbReference type="NCBI Taxonomy" id="2650924"/>
    <lineage>
        <taxon>Bacteria</taxon>
        <taxon>Pseudomonadati</taxon>
        <taxon>Pseudomonadota</taxon>
        <taxon>Alphaproteobacteria</taxon>
        <taxon>Hyphomicrobiales</taxon>
        <taxon>Aestuariivirgaceae</taxon>
        <taxon>Aestuariivirga</taxon>
    </lineage>
</organism>
<keyword evidence="1" id="KW-1133">Transmembrane helix</keyword>
<feature type="domain" description="EamA" evidence="2">
    <location>
        <begin position="11"/>
        <end position="144"/>
    </location>
</feature>
<dbReference type="PANTHER" id="PTHR22911:SF103">
    <property type="entry name" value="BLR2811 PROTEIN"/>
    <property type="match status" value="1"/>
</dbReference>
<evidence type="ECO:0000256" key="1">
    <source>
        <dbReference type="SAM" id="Phobius"/>
    </source>
</evidence>
<feature type="transmembrane region" description="Helical" evidence="1">
    <location>
        <begin position="266"/>
        <end position="284"/>
    </location>
</feature>
<proteinExistence type="predicted"/>
<dbReference type="RefSeq" id="WP_111199938.1">
    <property type="nucleotide sequence ID" value="NZ_QKVK01000010.1"/>
</dbReference>
<feature type="transmembrane region" description="Helical" evidence="1">
    <location>
        <begin position="154"/>
        <end position="171"/>
    </location>
</feature>
<dbReference type="InterPro" id="IPR000620">
    <property type="entry name" value="EamA_dom"/>
</dbReference>
<evidence type="ECO:0000313" key="4">
    <source>
        <dbReference type="Proteomes" id="UP000248795"/>
    </source>
</evidence>
<feature type="transmembrane region" description="Helical" evidence="1">
    <location>
        <begin position="76"/>
        <end position="97"/>
    </location>
</feature>
<keyword evidence="4" id="KW-1185">Reference proteome</keyword>
<dbReference type="Pfam" id="PF00892">
    <property type="entry name" value="EamA"/>
    <property type="match status" value="2"/>
</dbReference>
<dbReference type="InterPro" id="IPR037185">
    <property type="entry name" value="EmrE-like"/>
</dbReference>
<name>A0A2W2B5L7_9HYPH</name>
<protein>
    <submittedName>
        <fullName evidence="3">EamA/RhaT family transporter</fullName>
    </submittedName>
</protein>
<reference evidence="4" key="1">
    <citation type="submission" date="2018-06" db="EMBL/GenBank/DDBJ databases">
        <title>Aestuariibacter litoralis strain KCTC 52945T.</title>
        <authorList>
            <person name="Li X."/>
            <person name="Salam N."/>
            <person name="Li J.-L."/>
            <person name="Chen Y.-M."/>
            <person name="Yang Z.-W."/>
            <person name="Zhang L.-Y."/>
            <person name="Han M.-X."/>
            <person name="Xiao M."/>
            <person name="Li W.-J."/>
        </authorList>
    </citation>
    <scope>NUCLEOTIDE SEQUENCE [LARGE SCALE GENOMIC DNA]</scope>
    <source>
        <strain evidence="4">KCTC 52945</strain>
    </source>
</reference>
<dbReference type="EMBL" id="QKVK01000010">
    <property type="protein sequence ID" value="PZF75418.1"/>
    <property type="molecule type" value="Genomic_DNA"/>
</dbReference>
<dbReference type="GO" id="GO:0016020">
    <property type="term" value="C:membrane"/>
    <property type="evidence" value="ECO:0007669"/>
    <property type="project" value="InterPro"/>
</dbReference>
<dbReference type="PANTHER" id="PTHR22911">
    <property type="entry name" value="ACYL-MALONYL CONDENSING ENZYME-RELATED"/>
    <property type="match status" value="1"/>
</dbReference>
<keyword evidence="1" id="KW-0472">Membrane</keyword>